<gene>
    <name evidence="1" type="ORF">MSBRW_1939</name>
</gene>
<dbReference type="EMBL" id="CP009526">
    <property type="protein sequence ID" value="AKB51192.1"/>
    <property type="molecule type" value="Genomic_DNA"/>
</dbReference>
<dbReference type="InterPro" id="IPR012032">
    <property type="entry name" value="UCP006598"/>
</dbReference>
<organism evidence="1 2">
    <name type="scientific">Methanosarcina barkeri str. Wiesmoor</name>
    <dbReference type="NCBI Taxonomy" id="1434109"/>
    <lineage>
        <taxon>Archaea</taxon>
        <taxon>Methanobacteriati</taxon>
        <taxon>Methanobacteriota</taxon>
        <taxon>Stenosarchaea group</taxon>
        <taxon>Methanomicrobia</taxon>
        <taxon>Methanosarcinales</taxon>
        <taxon>Methanosarcinaceae</taxon>
        <taxon>Methanosarcina</taxon>
    </lineage>
</organism>
<proteinExistence type="predicted"/>
<dbReference type="RefSeq" id="WP_011307730.1">
    <property type="nucleotide sequence ID" value="NZ_CP009526.1"/>
</dbReference>
<sequence length="391" mass="42832">MKIGIVIHNVQLMDSPQIIKNILTLLSRENLVDACLCGTLGKVAVIDAGLEDLIEINQFLSPSACIGTLFKSNDMVCLLNHGRELNTGRTFGRIVVSHVENHDEKPLIQIERPGCPDGEIIPWNQAAELHAEKLSKLLNLKISQPPRPINSIEVTNQGRRVLRKISAFPGAYILVEGIIIGKATSSEITLISEDGFLTSMEGGILKEQGIDILHKHGERVPIDLSRSWVKTGTQRENFKDCKNPLEGKSECVAKTAILKKNSLMETTPERGIKVILIDHCAERSLEMIEGADLAITIGDDTTEIAGSIFSRFGIPIIGVTDGDCDELAASVTYSAGSVILNLKSGQDDEFGRLILQDILSGKKVAFFENLDNLKLRIMNLAENSLESVLEY</sequence>
<dbReference type="PATRIC" id="fig|1434109.4.peg.2481"/>
<dbReference type="AlphaFoldDB" id="A0A0E3QN39"/>
<dbReference type="Proteomes" id="UP000033038">
    <property type="component" value="Chromosome"/>
</dbReference>
<dbReference type="PIRSF" id="PIRSF006598">
    <property type="entry name" value="UCP006598"/>
    <property type="match status" value="1"/>
</dbReference>
<protein>
    <recommendedName>
        <fullName evidence="3">DUF2117 domain-containing protein</fullName>
    </recommendedName>
</protein>
<evidence type="ECO:0000313" key="1">
    <source>
        <dbReference type="EMBL" id="AKB51192.1"/>
    </source>
</evidence>
<reference evidence="1 2" key="1">
    <citation type="submission" date="2014-07" db="EMBL/GenBank/DDBJ databases">
        <title>Methanogenic archaea and the global carbon cycle.</title>
        <authorList>
            <person name="Henriksen J.R."/>
            <person name="Luke J."/>
            <person name="Reinhart S."/>
            <person name="Benedict M.N."/>
            <person name="Youngblut N.D."/>
            <person name="Metcalf M.E."/>
            <person name="Whitaker R.J."/>
            <person name="Metcalf W.W."/>
        </authorList>
    </citation>
    <scope>NUCLEOTIDE SEQUENCE [LARGE SCALE GENOMIC DNA]</scope>
    <source>
        <strain evidence="1 2">Wiesmoor</strain>
    </source>
</reference>
<dbReference type="Pfam" id="PF09890">
    <property type="entry name" value="DUF2117"/>
    <property type="match status" value="1"/>
</dbReference>
<name>A0A0E3QN39_METBA</name>
<dbReference type="GeneID" id="24823445"/>
<evidence type="ECO:0000313" key="2">
    <source>
        <dbReference type="Proteomes" id="UP000033038"/>
    </source>
</evidence>
<evidence type="ECO:0008006" key="3">
    <source>
        <dbReference type="Google" id="ProtNLM"/>
    </source>
</evidence>
<accession>A0A0E3QN39</accession>
<dbReference type="KEGG" id="mbw:MSBRW_1939"/>
<dbReference type="HOGENOM" id="CLU_038447_0_0_2"/>